<dbReference type="AlphaFoldDB" id="A0A9W8YKY3"/>
<evidence type="ECO:0008006" key="4">
    <source>
        <dbReference type="Google" id="ProtNLM"/>
    </source>
</evidence>
<feature type="compositionally biased region" description="Polar residues" evidence="1">
    <location>
        <begin position="127"/>
        <end position="149"/>
    </location>
</feature>
<feature type="region of interest" description="Disordered" evidence="1">
    <location>
        <begin position="1"/>
        <end position="154"/>
    </location>
</feature>
<accession>A0A9W8YKY3</accession>
<feature type="compositionally biased region" description="Polar residues" evidence="1">
    <location>
        <begin position="41"/>
        <end position="60"/>
    </location>
</feature>
<dbReference type="EMBL" id="JAPEVB010000006">
    <property type="protein sequence ID" value="KAJ4386461.1"/>
    <property type="molecule type" value="Genomic_DNA"/>
</dbReference>
<comment type="caution">
    <text evidence="2">The sequence shown here is derived from an EMBL/GenBank/DDBJ whole genome shotgun (WGS) entry which is preliminary data.</text>
</comment>
<feature type="region of interest" description="Disordered" evidence="1">
    <location>
        <begin position="385"/>
        <end position="442"/>
    </location>
</feature>
<protein>
    <recommendedName>
        <fullName evidence="4">Proteophosphoglycan ppg4</fullName>
    </recommendedName>
</protein>
<evidence type="ECO:0000313" key="2">
    <source>
        <dbReference type="EMBL" id="KAJ4386461.1"/>
    </source>
</evidence>
<feature type="region of interest" description="Disordered" evidence="1">
    <location>
        <begin position="178"/>
        <end position="279"/>
    </location>
</feature>
<dbReference type="Proteomes" id="UP001140453">
    <property type="component" value="Unassembled WGS sequence"/>
</dbReference>
<organism evidence="2 3">
    <name type="scientific">Gnomoniopsis smithogilvyi</name>
    <dbReference type="NCBI Taxonomy" id="1191159"/>
    <lineage>
        <taxon>Eukaryota</taxon>
        <taxon>Fungi</taxon>
        <taxon>Dikarya</taxon>
        <taxon>Ascomycota</taxon>
        <taxon>Pezizomycotina</taxon>
        <taxon>Sordariomycetes</taxon>
        <taxon>Sordariomycetidae</taxon>
        <taxon>Diaporthales</taxon>
        <taxon>Gnomoniaceae</taxon>
        <taxon>Gnomoniopsis</taxon>
    </lineage>
</organism>
<keyword evidence="3" id="KW-1185">Reference proteome</keyword>
<feature type="compositionally biased region" description="Polar residues" evidence="1">
    <location>
        <begin position="424"/>
        <end position="433"/>
    </location>
</feature>
<dbReference type="OrthoDB" id="5341904at2759"/>
<sequence>MGNTPSKEPQGRSSHKLSKPRVTSFQAPIPPSGSDLKRPSESVQEFLSIPYSATSNSNNGADIGDNDEDKQGSDKSTPLVAPKAQRRLSLFRSKSSQEPPDSRKSRRNTIIGSPVAPSEGRSPQVVRANSVSTHYATDQLQSGQRTSENWPPARSRASWAYDLSSYEAQRVLSLVPDRSMPLPRSQTSISLSGNRIDSMPRRRASMYAQPQSAPISRSNSELSLHPPMRRRSLIQTPGVATRPNPGPTTARSTRSSLRHSHPPTPSMSRQPSTHFEESDSDFLSFAPLSIPKGTSCEVPGLATPKDIDYSITGAFKFGTLRITNGSPVLTPDPTRFLSKEAEEAKSDSKSKDYFAAETEREIVKPSEDVDHPLVSVQSESTLETVGAEASEMQKSQLDSVGEEPTPSLSILVPDINLGQIPMDPQSSLNNTVQDHPPSPLMTQSKLMAADDDLFEDQTEVSVPEIWTFESTRVREALCGNHSTQ</sequence>
<evidence type="ECO:0000256" key="1">
    <source>
        <dbReference type="SAM" id="MobiDB-lite"/>
    </source>
</evidence>
<reference evidence="2" key="1">
    <citation type="submission" date="2022-10" db="EMBL/GenBank/DDBJ databases">
        <title>Tapping the CABI collections for fungal endophytes: first genome assemblies for Collariella, Neodidymelliopsis, Ascochyta clinopodiicola, Didymella pomorum, Didymosphaeria variabile, Neocosmospora piperis and Neocucurbitaria cava.</title>
        <authorList>
            <person name="Hill R."/>
        </authorList>
    </citation>
    <scope>NUCLEOTIDE SEQUENCE</scope>
    <source>
        <strain evidence="2">IMI 355082</strain>
    </source>
</reference>
<proteinExistence type="predicted"/>
<gene>
    <name evidence="2" type="ORF">N0V93_009357</name>
</gene>
<name>A0A9W8YKY3_9PEZI</name>
<feature type="compositionally biased region" description="Polar residues" evidence="1">
    <location>
        <begin position="208"/>
        <end position="222"/>
    </location>
</feature>
<feature type="compositionally biased region" description="Polar residues" evidence="1">
    <location>
        <begin position="184"/>
        <end position="195"/>
    </location>
</feature>
<evidence type="ECO:0000313" key="3">
    <source>
        <dbReference type="Proteomes" id="UP001140453"/>
    </source>
</evidence>